<dbReference type="SUPFAM" id="SSF53448">
    <property type="entry name" value="Nucleotide-diphospho-sugar transferases"/>
    <property type="match status" value="1"/>
</dbReference>
<comment type="caution">
    <text evidence="5">The sequence shown here is derived from an EMBL/GenBank/DDBJ whole genome shotgun (WGS) entry which is preliminary data.</text>
</comment>
<comment type="similarity">
    <text evidence="1">Belongs to the glycosyltransferase 2 family.</text>
</comment>
<gene>
    <name evidence="5" type="ORF">BVC71_14095</name>
</gene>
<dbReference type="Pfam" id="PF00535">
    <property type="entry name" value="Glycos_transf_2"/>
    <property type="match status" value="1"/>
</dbReference>
<dbReference type="CDD" id="cd04185">
    <property type="entry name" value="GT_2_like_b"/>
    <property type="match status" value="1"/>
</dbReference>
<dbReference type="PANTHER" id="PTHR43179">
    <property type="entry name" value="RHAMNOSYLTRANSFERASE WBBL"/>
    <property type="match status" value="1"/>
</dbReference>
<organism evidence="5 6">
    <name type="scientific">Marivivens niveibacter</name>
    <dbReference type="NCBI Taxonomy" id="1930667"/>
    <lineage>
        <taxon>Bacteria</taxon>
        <taxon>Pseudomonadati</taxon>
        <taxon>Pseudomonadota</taxon>
        <taxon>Alphaproteobacteria</taxon>
        <taxon>Rhodobacterales</taxon>
        <taxon>Paracoccaceae</taxon>
        <taxon>Marivivens group</taxon>
        <taxon>Marivivens</taxon>
    </lineage>
</organism>
<dbReference type="EMBL" id="MSPP01000006">
    <property type="protein sequence ID" value="OUD08299.1"/>
    <property type="molecule type" value="Genomic_DNA"/>
</dbReference>
<dbReference type="GO" id="GO:0016757">
    <property type="term" value="F:glycosyltransferase activity"/>
    <property type="evidence" value="ECO:0007669"/>
    <property type="project" value="UniProtKB-KW"/>
</dbReference>
<evidence type="ECO:0000313" key="5">
    <source>
        <dbReference type="EMBL" id="OUD08299.1"/>
    </source>
</evidence>
<protein>
    <submittedName>
        <fullName evidence="5">Glycosyl transferase</fullName>
    </submittedName>
</protein>
<keyword evidence="6" id="KW-1185">Reference proteome</keyword>
<dbReference type="PANTHER" id="PTHR43179:SF12">
    <property type="entry name" value="GALACTOFURANOSYLTRANSFERASE GLFT2"/>
    <property type="match status" value="1"/>
</dbReference>
<dbReference type="InterPro" id="IPR029044">
    <property type="entry name" value="Nucleotide-diphossugar_trans"/>
</dbReference>
<evidence type="ECO:0000259" key="4">
    <source>
        <dbReference type="Pfam" id="PF00535"/>
    </source>
</evidence>
<reference evidence="5 6" key="1">
    <citation type="submission" date="2016-12" db="EMBL/GenBank/DDBJ databases">
        <title>The draft genome sequence of HSLHS2.</title>
        <authorList>
            <person name="Hu D."/>
            <person name="Wang L."/>
            <person name="Shao Z."/>
        </authorList>
    </citation>
    <scope>NUCLEOTIDE SEQUENCE [LARGE SCALE GENOMIC DNA]</scope>
    <source>
        <strain evidence="5">MCCC 1A06712</strain>
    </source>
</reference>
<dbReference type="Proteomes" id="UP000194664">
    <property type="component" value="Unassembled WGS sequence"/>
</dbReference>
<evidence type="ECO:0000256" key="2">
    <source>
        <dbReference type="ARBA" id="ARBA00022676"/>
    </source>
</evidence>
<dbReference type="RefSeq" id="WP_086452331.1">
    <property type="nucleotide sequence ID" value="NZ_MSPP01000006.1"/>
</dbReference>
<dbReference type="OrthoDB" id="7665907at2"/>
<dbReference type="AlphaFoldDB" id="A0A251WUY4"/>
<name>A0A251WUY4_9RHOB</name>
<feature type="domain" description="Glycosyltransferase 2-like" evidence="4">
    <location>
        <begin position="7"/>
        <end position="108"/>
    </location>
</feature>
<keyword evidence="3 5" id="KW-0808">Transferase</keyword>
<dbReference type="Gene3D" id="3.90.550.10">
    <property type="entry name" value="Spore Coat Polysaccharide Biosynthesis Protein SpsA, Chain A"/>
    <property type="match status" value="1"/>
</dbReference>
<evidence type="ECO:0000256" key="3">
    <source>
        <dbReference type="ARBA" id="ARBA00022679"/>
    </source>
</evidence>
<sequence>MTKLAAVIVTYNRSEKLGRVLRALNDQTRKPDVVYVIDNASTDATADVVRENYSDATYVRLNENIGGAGGFSLGIERAYNDGADLVWVSDDDAYPQTDAVQNLLSGLARFKQDTGRAAPFACSHVKWTDGTHCEMNTPDTVWDWPRHYSAENPVFLVQSCSFVSCLIPRWAIKAHGLPIAEYFIWFDDAEYTLRLSQTHPGLFVPNSIVVHDLPENKGVNYGLVRPDTIWKFKFGARNETSARLRMFGYAGVAEFWLRVHRQMKGRPIKLRLSIYRALVSGLFFRPKIRQVK</sequence>
<evidence type="ECO:0000256" key="1">
    <source>
        <dbReference type="ARBA" id="ARBA00006739"/>
    </source>
</evidence>
<accession>A0A251WUY4</accession>
<proteinExistence type="inferred from homology"/>
<keyword evidence="2" id="KW-0328">Glycosyltransferase</keyword>
<dbReference type="InterPro" id="IPR001173">
    <property type="entry name" value="Glyco_trans_2-like"/>
</dbReference>
<evidence type="ECO:0000313" key="6">
    <source>
        <dbReference type="Proteomes" id="UP000194664"/>
    </source>
</evidence>